<sequence length="364" mass="41790">MLEKSGDKNENESGPGEMYSTFLFMDDLLEKLKLLNYDSNFLTLSNSYKPLSKSYFCRKTNAGEQFFIFTNLAAWLVQKTTNAKFQAPEEHDDPNAVISDILEEWRKLDINADLSPNKLKVGSGEQCINVLNSFADAALKNIQFQWENPIYPKAATNLIETDGATSVEAAAENEELQEIEMNEDLDDQYDDDDEDEADVLDLEGLQRSSKRNFESSLTERSVLRSQTNVNDWKNEVERVTPSLKIVVRPDAKDWRSRIEQIRIYRENVEHAFKQLQPSLIRTINEIEKNMEKIEFHEQYLNSELNGLLSQYRTAKDSLAEKREKYKEASSGIAVRAKELNSLTDEVDQTKQELEERSLSLTDGG</sequence>
<evidence type="ECO:0000256" key="5">
    <source>
        <dbReference type="SAM" id="MobiDB-lite"/>
    </source>
</evidence>
<keyword evidence="3" id="KW-0969">Cilium</keyword>
<evidence type="ECO:0000313" key="7">
    <source>
        <dbReference type="WBParaSite" id="nRc.2.0.1.t16698-RA"/>
    </source>
</evidence>
<dbReference type="PANTHER" id="PTHR16011">
    <property type="entry name" value="IFT57/HIPPI"/>
    <property type="match status" value="1"/>
</dbReference>
<name>A0A915IR71_ROMCU</name>
<feature type="region of interest" description="Disordered" evidence="5">
    <location>
        <begin position="343"/>
        <end position="364"/>
    </location>
</feature>
<evidence type="ECO:0000256" key="4">
    <source>
        <dbReference type="ARBA" id="ARBA00023273"/>
    </source>
</evidence>
<feature type="compositionally biased region" description="Basic and acidic residues" evidence="5">
    <location>
        <begin position="347"/>
        <end position="357"/>
    </location>
</feature>
<dbReference type="WBParaSite" id="nRc.2.0.1.t16698-RA">
    <property type="protein sequence ID" value="nRc.2.0.1.t16698-RA"/>
    <property type="gene ID" value="nRc.2.0.1.g16698"/>
</dbReference>
<dbReference type="GO" id="GO:0042073">
    <property type="term" value="P:intraciliary transport"/>
    <property type="evidence" value="ECO:0007669"/>
    <property type="project" value="TreeGrafter"/>
</dbReference>
<dbReference type="GO" id="GO:0030992">
    <property type="term" value="C:intraciliary transport particle B"/>
    <property type="evidence" value="ECO:0007669"/>
    <property type="project" value="TreeGrafter"/>
</dbReference>
<dbReference type="PANTHER" id="PTHR16011:SF0">
    <property type="entry name" value="INTRAFLAGELLAR TRANSPORT PROTEIN 57 HOMOLOG"/>
    <property type="match status" value="1"/>
</dbReference>
<dbReference type="GO" id="GO:0005929">
    <property type="term" value="C:cilium"/>
    <property type="evidence" value="ECO:0007669"/>
    <property type="project" value="UniProtKB-SubCell"/>
</dbReference>
<dbReference type="GO" id="GO:1905515">
    <property type="term" value="P:non-motile cilium assembly"/>
    <property type="evidence" value="ECO:0007669"/>
    <property type="project" value="TreeGrafter"/>
</dbReference>
<dbReference type="Pfam" id="PF10498">
    <property type="entry name" value="IFT57"/>
    <property type="match status" value="1"/>
</dbReference>
<keyword evidence="4" id="KW-0966">Cell projection</keyword>
<dbReference type="Proteomes" id="UP000887565">
    <property type="component" value="Unplaced"/>
</dbReference>
<dbReference type="OMA" id="VHAHDQD"/>
<evidence type="ECO:0000256" key="3">
    <source>
        <dbReference type="ARBA" id="ARBA00023069"/>
    </source>
</evidence>
<dbReference type="GO" id="GO:0005794">
    <property type="term" value="C:Golgi apparatus"/>
    <property type="evidence" value="ECO:0007669"/>
    <property type="project" value="TreeGrafter"/>
</dbReference>
<dbReference type="InterPro" id="IPR019530">
    <property type="entry name" value="Intra-flagellar_transport_57"/>
</dbReference>
<protein>
    <submittedName>
        <fullName evidence="7">Intraflagellar transport protein 57 homolog</fullName>
    </submittedName>
</protein>
<evidence type="ECO:0000256" key="2">
    <source>
        <dbReference type="ARBA" id="ARBA00009415"/>
    </source>
</evidence>
<organism evidence="6 7">
    <name type="scientific">Romanomermis culicivorax</name>
    <name type="common">Nematode worm</name>
    <dbReference type="NCBI Taxonomy" id="13658"/>
    <lineage>
        <taxon>Eukaryota</taxon>
        <taxon>Metazoa</taxon>
        <taxon>Ecdysozoa</taxon>
        <taxon>Nematoda</taxon>
        <taxon>Enoplea</taxon>
        <taxon>Dorylaimia</taxon>
        <taxon>Mermithida</taxon>
        <taxon>Mermithoidea</taxon>
        <taxon>Mermithidae</taxon>
        <taxon>Romanomermis</taxon>
    </lineage>
</organism>
<keyword evidence="6" id="KW-1185">Reference proteome</keyword>
<evidence type="ECO:0000256" key="1">
    <source>
        <dbReference type="ARBA" id="ARBA00004138"/>
    </source>
</evidence>
<accession>A0A915IR71</accession>
<comment type="similarity">
    <text evidence="2">Belongs to the IFT57 family.</text>
</comment>
<dbReference type="GO" id="GO:0005815">
    <property type="term" value="C:microtubule organizing center"/>
    <property type="evidence" value="ECO:0007669"/>
    <property type="project" value="TreeGrafter"/>
</dbReference>
<proteinExistence type="inferred from homology"/>
<evidence type="ECO:0000313" key="6">
    <source>
        <dbReference type="Proteomes" id="UP000887565"/>
    </source>
</evidence>
<reference evidence="7" key="1">
    <citation type="submission" date="2022-11" db="UniProtKB">
        <authorList>
            <consortium name="WormBaseParasite"/>
        </authorList>
    </citation>
    <scope>IDENTIFICATION</scope>
</reference>
<dbReference type="AlphaFoldDB" id="A0A915IR71"/>
<comment type="subcellular location">
    <subcellularLocation>
        <location evidence="1">Cell projection</location>
        <location evidence="1">Cilium</location>
    </subcellularLocation>
</comment>